<accession>A0A5E7YLZ5</accession>
<gene>
    <name evidence="1" type="ORF">SPHINGO391_390039</name>
</gene>
<evidence type="ECO:0000313" key="1">
    <source>
        <dbReference type="EMBL" id="VVT07342.1"/>
    </source>
</evidence>
<name>A0A5E7YLZ5_9SPHN</name>
<reference evidence="1 2" key="1">
    <citation type="submission" date="2019-09" db="EMBL/GenBank/DDBJ databases">
        <authorList>
            <person name="Dittami M. S."/>
        </authorList>
    </citation>
    <scope>NUCLEOTIDE SEQUENCE [LARGE SCALE GENOMIC DNA]</scope>
    <source>
        <strain evidence="1">SPHINGO391</strain>
    </source>
</reference>
<dbReference type="AlphaFoldDB" id="A0A5E7YLZ5"/>
<dbReference type="Proteomes" id="UP000326857">
    <property type="component" value="Unassembled WGS sequence"/>
</dbReference>
<protein>
    <submittedName>
        <fullName evidence="1">Uncharacterized protein</fullName>
    </submittedName>
</protein>
<organism evidence="1 2">
    <name type="scientific">Sphingomonas aurantiaca</name>
    <dbReference type="NCBI Taxonomy" id="185949"/>
    <lineage>
        <taxon>Bacteria</taxon>
        <taxon>Pseudomonadati</taxon>
        <taxon>Pseudomonadota</taxon>
        <taxon>Alphaproteobacteria</taxon>
        <taxon>Sphingomonadales</taxon>
        <taxon>Sphingomonadaceae</taxon>
        <taxon>Sphingomonas</taxon>
    </lineage>
</organism>
<proteinExistence type="predicted"/>
<dbReference type="EMBL" id="CABVLI010000033">
    <property type="protein sequence ID" value="VVT07342.1"/>
    <property type="molecule type" value="Genomic_DNA"/>
</dbReference>
<sequence>MTYILGNRERKLLEYLQIDHTTFQIPGQLPKGAGAGTLGKLTSEGLLETGAGRFGDTGYRLSNDGWRCMYGKTHDEMMAGDDQHYPLKVWSWPPTLDVAQASARPKARLTTLKPILSELPPRLAQIKPNR</sequence>
<evidence type="ECO:0000313" key="2">
    <source>
        <dbReference type="Proteomes" id="UP000326857"/>
    </source>
</evidence>
<dbReference type="RefSeq" id="WP_151990336.1">
    <property type="nucleotide sequence ID" value="NZ_LR701528.1"/>
</dbReference>